<sequence length="38" mass="4452">MRVRGEHCGRIYFGNVLLQVFTSKRHFCCITKFCTTAK</sequence>
<evidence type="ECO:0000313" key="1">
    <source>
        <dbReference type="EMBL" id="JAH85058.1"/>
    </source>
</evidence>
<reference evidence="1" key="2">
    <citation type="journal article" date="2015" name="Fish Shellfish Immunol.">
        <title>Early steps in the European eel (Anguilla anguilla)-Vibrio vulnificus interaction in the gills: Role of the RtxA13 toxin.</title>
        <authorList>
            <person name="Callol A."/>
            <person name="Pajuelo D."/>
            <person name="Ebbesson L."/>
            <person name="Teles M."/>
            <person name="MacKenzie S."/>
            <person name="Amaro C."/>
        </authorList>
    </citation>
    <scope>NUCLEOTIDE SEQUENCE</scope>
</reference>
<reference evidence="1" key="1">
    <citation type="submission" date="2014-11" db="EMBL/GenBank/DDBJ databases">
        <authorList>
            <person name="Amaro Gonzalez C."/>
        </authorList>
    </citation>
    <scope>NUCLEOTIDE SEQUENCE</scope>
</reference>
<organism evidence="1">
    <name type="scientific">Anguilla anguilla</name>
    <name type="common">European freshwater eel</name>
    <name type="synonym">Muraena anguilla</name>
    <dbReference type="NCBI Taxonomy" id="7936"/>
    <lineage>
        <taxon>Eukaryota</taxon>
        <taxon>Metazoa</taxon>
        <taxon>Chordata</taxon>
        <taxon>Craniata</taxon>
        <taxon>Vertebrata</taxon>
        <taxon>Euteleostomi</taxon>
        <taxon>Actinopterygii</taxon>
        <taxon>Neopterygii</taxon>
        <taxon>Teleostei</taxon>
        <taxon>Anguilliformes</taxon>
        <taxon>Anguillidae</taxon>
        <taxon>Anguilla</taxon>
    </lineage>
</organism>
<dbReference type="AlphaFoldDB" id="A0A0E9W6F8"/>
<dbReference type="EMBL" id="GBXM01023519">
    <property type="protein sequence ID" value="JAH85058.1"/>
    <property type="molecule type" value="Transcribed_RNA"/>
</dbReference>
<protein>
    <submittedName>
        <fullName evidence="1">Uncharacterized protein</fullName>
    </submittedName>
</protein>
<accession>A0A0E9W6F8</accession>
<name>A0A0E9W6F8_ANGAN</name>
<proteinExistence type="predicted"/>